<dbReference type="InterPro" id="IPR014284">
    <property type="entry name" value="RNA_pol_sigma-70_dom"/>
</dbReference>
<organism evidence="9 10">
    <name type="scientific">Solirubrobacter ginsenosidimutans</name>
    <dbReference type="NCBI Taxonomy" id="490573"/>
    <lineage>
        <taxon>Bacteria</taxon>
        <taxon>Bacillati</taxon>
        <taxon>Actinomycetota</taxon>
        <taxon>Thermoleophilia</taxon>
        <taxon>Solirubrobacterales</taxon>
        <taxon>Solirubrobacteraceae</taxon>
        <taxon>Solirubrobacter</taxon>
    </lineage>
</organism>
<keyword evidence="4" id="KW-0731">Sigma factor</keyword>
<comment type="similarity">
    <text evidence="1">Belongs to the sigma-70 factor family. ECF subfamily.</text>
</comment>
<dbReference type="Pfam" id="PF08281">
    <property type="entry name" value="Sigma70_r4_2"/>
    <property type="match status" value="1"/>
</dbReference>
<dbReference type="InterPro" id="IPR013249">
    <property type="entry name" value="RNA_pol_sigma70_r4_t2"/>
</dbReference>
<dbReference type="InterPro" id="IPR013325">
    <property type="entry name" value="RNA_pol_sigma_r2"/>
</dbReference>
<keyword evidence="5" id="KW-0804">Transcription</keyword>
<comment type="subunit">
    <text evidence="2">Interacts transiently with the RNA polymerase catalytic core formed by RpoA, RpoB, RpoC and RpoZ (2 alpha, 1 beta, 1 beta' and 1 omega subunit) to form the RNA polymerase holoenzyme that can initiate transcription.</text>
</comment>
<dbReference type="NCBIfam" id="TIGR02960">
    <property type="entry name" value="SigX5"/>
    <property type="match status" value="1"/>
</dbReference>
<dbReference type="GO" id="GO:0003677">
    <property type="term" value="F:DNA binding"/>
    <property type="evidence" value="ECO:0007669"/>
    <property type="project" value="InterPro"/>
</dbReference>
<dbReference type="Gene3D" id="1.10.1740.10">
    <property type="match status" value="1"/>
</dbReference>
<name>A0A9X3MW31_9ACTN</name>
<dbReference type="AlphaFoldDB" id="A0A9X3MW31"/>
<dbReference type="SUPFAM" id="SSF88659">
    <property type="entry name" value="Sigma3 and sigma4 domains of RNA polymerase sigma factors"/>
    <property type="match status" value="1"/>
</dbReference>
<evidence type="ECO:0000313" key="9">
    <source>
        <dbReference type="EMBL" id="MDA0163705.1"/>
    </source>
</evidence>
<feature type="domain" description="RNA polymerase sigma factor 70 region 4 type 2" evidence="7">
    <location>
        <begin position="143"/>
        <end position="193"/>
    </location>
</feature>
<dbReference type="InterPro" id="IPR014305">
    <property type="entry name" value="RNA_pol_sigma-G_actinobac"/>
</dbReference>
<evidence type="ECO:0000256" key="2">
    <source>
        <dbReference type="ARBA" id="ARBA00011344"/>
    </source>
</evidence>
<gene>
    <name evidence="9" type="ORF">OM076_25760</name>
</gene>
<protein>
    <submittedName>
        <fullName evidence="9">Sigma-70 family RNA polymerase sigma factor</fullName>
    </submittedName>
</protein>
<evidence type="ECO:0000259" key="7">
    <source>
        <dbReference type="Pfam" id="PF08281"/>
    </source>
</evidence>
<dbReference type="SUPFAM" id="SSF88946">
    <property type="entry name" value="Sigma2 domain of RNA polymerase sigma factors"/>
    <property type="match status" value="1"/>
</dbReference>
<evidence type="ECO:0000259" key="8">
    <source>
        <dbReference type="Pfam" id="PF12680"/>
    </source>
</evidence>
<accession>A0A9X3MW31</accession>
<dbReference type="RefSeq" id="WP_270042951.1">
    <property type="nucleotide sequence ID" value="NZ_JAPDOD010000027.1"/>
</dbReference>
<dbReference type="InterPro" id="IPR013324">
    <property type="entry name" value="RNA_pol_sigma_r3/r4-like"/>
</dbReference>
<dbReference type="NCBIfam" id="NF006089">
    <property type="entry name" value="PRK08241.1"/>
    <property type="match status" value="1"/>
</dbReference>
<dbReference type="Pfam" id="PF12680">
    <property type="entry name" value="SnoaL_2"/>
    <property type="match status" value="1"/>
</dbReference>
<dbReference type="InterPro" id="IPR039425">
    <property type="entry name" value="RNA_pol_sigma-70-like"/>
</dbReference>
<dbReference type="Gene3D" id="3.10.450.50">
    <property type="match status" value="1"/>
</dbReference>
<dbReference type="EMBL" id="JAPDOD010000027">
    <property type="protein sequence ID" value="MDA0163705.1"/>
    <property type="molecule type" value="Genomic_DNA"/>
</dbReference>
<evidence type="ECO:0000313" key="10">
    <source>
        <dbReference type="Proteomes" id="UP001149140"/>
    </source>
</evidence>
<dbReference type="SUPFAM" id="SSF54427">
    <property type="entry name" value="NTF2-like"/>
    <property type="match status" value="1"/>
</dbReference>
<keyword evidence="10" id="KW-1185">Reference proteome</keyword>
<evidence type="ECO:0000256" key="5">
    <source>
        <dbReference type="ARBA" id="ARBA00023163"/>
    </source>
</evidence>
<evidence type="ECO:0000259" key="6">
    <source>
        <dbReference type="Pfam" id="PF04542"/>
    </source>
</evidence>
<dbReference type="NCBIfam" id="TIGR02937">
    <property type="entry name" value="sigma70-ECF"/>
    <property type="match status" value="1"/>
</dbReference>
<dbReference type="InterPro" id="IPR037401">
    <property type="entry name" value="SnoaL-like"/>
</dbReference>
<keyword evidence="3" id="KW-0805">Transcription regulation</keyword>
<dbReference type="PANTHER" id="PTHR43133:SF65">
    <property type="entry name" value="ECF RNA POLYMERASE SIGMA FACTOR SIGG"/>
    <property type="match status" value="1"/>
</dbReference>
<proteinExistence type="inferred from homology"/>
<feature type="domain" description="SnoaL-like" evidence="8">
    <location>
        <begin position="219"/>
        <end position="316"/>
    </location>
</feature>
<comment type="caution">
    <text evidence="9">The sequence shown here is derived from an EMBL/GenBank/DDBJ whole genome shotgun (WGS) entry which is preliminary data.</text>
</comment>
<feature type="domain" description="RNA polymerase sigma-70 region 2" evidence="6">
    <location>
        <begin position="21"/>
        <end position="86"/>
    </location>
</feature>
<dbReference type="Pfam" id="PF04542">
    <property type="entry name" value="Sigma70_r2"/>
    <property type="match status" value="1"/>
</dbReference>
<dbReference type="InterPro" id="IPR007627">
    <property type="entry name" value="RNA_pol_sigma70_r2"/>
</dbReference>
<dbReference type="InterPro" id="IPR032710">
    <property type="entry name" value="NTF2-like_dom_sf"/>
</dbReference>
<reference evidence="9" key="1">
    <citation type="submission" date="2022-10" db="EMBL/GenBank/DDBJ databases">
        <title>The WGS of Solirubrobacter ginsenosidimutans DSM 21036.</title>
        <authorList>
            <person name="Jiang Z."/>
        </authorList>
    </citation>
    <scope>NUCLEOTIDE SEQUENCE</scope>
    <source>
        <strain evidence="9">DSM 21036</strain>
    </source>
</reference>
<dbReference type="Gene3D" id="1.10.10.10">
    <property type="entry name" value="Winged helix-like DNA-binding domain superfamily/Winged helix DNA-binding domain"/>
    <property type="match status" value="1"/>
</dbReference>
<dbReference type="CDD" id="cd06171">
    <property type="entry name" value="Sigma70_r4"/>
    <property type="match status" value="1"/>
</dbReference>
<dbReference type="Proteomes" id="UP001149140">
    <property type="component" value="Unassembled WGS sequence"/>
</dbReference>
<evidence type="ECO:0000256" key="4">
    <source>
        <dbReference type="ARBA" id="ARBA00023082"/>
    </source>
</evidence>
<sequence length="359" mass="40405">MTEDRLLQAAQHGDETAFAGLVKPYERELHAHCYRMLGSVYDADDALQDAELRAWKALKRFEGRSTLRSWLYTIATNTCLTQIQRRPKRVLPIDYGPSTDPFQGPGQPITESVWLEPYPDTDLEDGLAGPDARYEQRESVELAFIAALQHLPASQRAVLILREVLGFSAKEVAESLEMTVAGVNSALQRARASIEERAPEQSQAQTLRALGDDELEEIVKTYVDAWERNDVDAVVALLTEDAAISMPPLASWFGPRDQFEQFLREHPMTGQIRWKMRITTANGQPAFGAYAWDETEQAYLAFALNVLTFRGDKVADAVAFAVKELDEPEAEGFHRWDTAGTDETRLRNTFARFGLPDRI</sequence>
<dbReference type="PANTHER" id="PTHR43133">
    <property type="entry name" value="RNA POLYMERASE ECF-TYPE SIGMA FACTO"/>
    <property type="match status" value="1"/>
</dbReference>
<dbReference type="GO" id="GO:0016987">
    <property type="term" value="F:sigma factor activity"/>
    <property type="evidence" value="ECO:0007669"/>
    <property type="project" value="UniProtKB-KW"/>
</dbReference>
<evidence type="ECO:0000256" key="3">
    <source>
        <dbReference type="ARBA" id="ARBA00023015"/>
    </source>
</evidence>
<dbReference type="InterPro" id="IPR036388">
    <property type="entry name" value="WH-like_DNA-bd_sf"/>
</dbReference>
<dbReference type="GO" id="GO:0006352">
    <property type="term" value="P:DNA-templated transcription initiation"/>
    <property type="evidence" value="ECO:0007669"/>
    <property type="project" value="InterPro"/>
</dbReference>
<evidence type="ECO:0000256" key="1">
    <source>
        <dbReference type="ARBA" id="ARBA00010641"/>
    </source>
</evidence>